<dbReference type="RefSeq" id="WP_208236431.1">
    <property type="nucleotide sequence ID" value="NZ_BAAAQU010000001.1"/>
</dbReference>
<dbReference type="EMBL" id="JAGFBF010000001">
    <property type="protein sequence ID" value="MBO2988796.1"/>
    <property type="molecule type" value="Genomic_DNA"/>
</dbReference>
<name>A0A939TJ30_9MICO</name>
<dbReference type="PROSITE" id="PS50093">
    <property type="entry name" value="PKD"/>
    <property type="match status" value="5"/>
</dbReference>
<proteinExistence type="predicted"/>
<dbReference type="SUPFAM" id="SSF49899">
    <property type="entry name" value="Concanavalin A-like lectins/glucanases"/>
    <property type="match status" value="1"/>
</dbReference>
<dbReference type="SMART" id="SM00089">
    <property type="entry name" value="PKD"/>
    <property type="match status" value="5"/>
</dbReference>
<protein>
    <submittedName>
        <fullName evidence="6">PKD domain-containing protein</fullName>
    </submittedName>
</protein>
<dbReference type="InterPro" id="IPR029865">
    <property type="entry name" value="KIAA0319-like"/>
</dbReference>
<dbReference type="InterPro" id="IPR022409">
    <property type="entry name" value="PKD/Chitinase_dom"/>
</dbReference>
<keyword evidence="1 4" id="KW-0732">Signal</keyword>
<evidence type="ECO:0000313" key="7">
    <source>
        <dbReference type="Proteomes" id="UP000668403"/>
    </source>
</evidence>
<dbReference type="Gene3D" id="2.60.120.200">
    <property type="match status" value="1"/>
</dbReference>
<sequence length="1650" mass="169675">MSFGGRGLRAVLATVTTTALVAGAMVLGIGGAPASAADPQPSPPPLLQRDENVATSDPLPTVQIDGGYVWAQATSGTTVYAVGKFDNARAALAAPGTSLTPRSNVLAFDINTGGLLPFAPQVEGVVKAVAASPDGSRIYIGGSFSKVNDQPRYNFAALDARTGALLPGFSASIGGTGVYALAADADAVYVGGLFTQANGTARKNVAAFAASNGALRADWDSQTDQQVDAMVLDPDGTHVVYGGRFSDVDGNGKWRGLVSFERATGQINETWAGTEKVKNGWGSGNTRGKAGIYGLNADSKAVYGTGWVYADAATGNLEGIVALNSSSGGTKWIADCLGDHYGVYSTGTVVYSTTHTHACSTMNLWPEQNPRDHKYIHAMTAEVGGTLGRQPAAGSTYKDWQGEAAPSAYAWYPDFYTGDSSRTGMGQAGLSITGAGDVISVAGEFPGVNQGRYEGIVRFSTKPSTGAKDGPRVRTTGNWGAPTASTVIPGRIRLSIAGTWDRDDRDLTYELTRSGRSGVIDTVTKSNGWWNVPSIRLTDPSVQAGQSYTYRITVKDGDGNTVTSEPVTATASSDAATAYTSAVIDDGADLYYPLGDSAADWAGTNPPTFGSSVQAEQPGAVKGSTTGFSNFDGTSNGRVSSSSRPATPTEFTTELWFKTTSTRGGKLIGYGNAQSGSSSSYDRHIYMRNDGRLNFGVYPGSTKIVTSASSYNDGKWHQAASSLSKDGMKLYVDGQLVAADPSVTSGEGFSGYWRIGGDNLGSWPDRPQSDWLSGSIDEVAVYPTALTSAQVSTHYAIGSGRQAPTASFTAAAEDLSVSFDGSASTVAEDGRLTEYAWDFGDGTPTVSGSAPTTTHAYAKAGTFTATLTVRDDRGLVGSAQRTVTVQAPNTPPTAAFSTTARGLTATVDGSASSDPDGSIASYSWNWGDDSPAGSGALATHAYTAAGTYPVTLTVTDDRGAKTSETHQVTVTHADPVPAFTAAAAGLTVSTDATGSTASDGATLAYAWNWGDGTPATTGARASHEYAKSGTYEITLTATDSLGASAQTRREVTVESTRYAAQDDFDRVVSSGWGTAPSGGLWTTMLGSANVASTNGTHGVLSLSPGSTRQMALQSLSAKDTETALDYRMGYGPTTGSGYVGATLRQNGSAGYSVSAWHRTNGTVWLVAQQGTTVIGTQAVSGLSWKQGDEFSLKAEVTGSNPTTLRAKIWPRGGAEPQSWQLSTTDATDALQQAGYASVRYNLAGSATAVGPVSFDRVTVRDLNAPPPNAPPVAGFTSSTSGLTVAVDGSTSTDTDGSIASYRWDWGDNTPAGSGKTATHAYAAAGEYDVTLTVTDNQGATHSTAKKVTVTPPPANVPPVAAFTASVSELTVAVDGSTSADTDGSIASYRWDWGDNTPAGSGKTATHAYAAAGEYDVTLTVTDNQGATHSTAKKVTVTVTPPPAAGPLLKDAFERTATASWGTAEVGGPWTITGGTAAASVSGGAARLNLGAGSTRTGMLTQSPLREYTAQVDLSSSAGSDTGAVYAGVVARDTGSGSYLVHAWLRPNGTVWLVAQRGTTVLQTSTLSGLTYSAGDTFTLKVEVTGTDATQLKAKLWKSGATEPSAWQLTAQDADPGLQAAGALGLRASRTSSSTAPTGIAFDNFVVSKIG</sequence>
<dbReference type="Proteomes" id="UP000668403">
    <property type="component" value="Unassembled WGS sequence"/>
</dbReference>
<dbReference type="CDD" id="cd00110">
    <property type="entry name" value="LamG"/>
    <property type="match status" value="1"/>
</dbReference>
<dbReference type="InterPro" id="IPR013320">
    <property type="entry name" value="ConA-like_dom_sf"/>
</dbReference>
<dbReference type="InterPro" id="IPR013783">
    <property type="entry name" value="Ig-like_fold"/>
</dbReference>
<keyword evidence="2" id="KW-1015">Disulfide bond</keyword>
<dbReference type="SUPFAM" id="SSF49299">
    <property type="entry name" value="PKD domain"/>
    <property type="match status" value="5"/>
</dbReference>
<evidence type="ECO:0000256" key="1">
    <source>
        <dbReference type="ARBA" id="ARBA00022729"/>
    </source>
</evidence>
<comment type="caution">
    <text evidence="6">The sequence shown here is derived from an EMBL/GenBank/DDBJ whole genome shotgun (WGS) entry which is preliminary data.</text>
</comment>
<dbReference type="Gene3D" id="2.60.40.10">
    <property type="entry name" value="Immunoglobulins"/>
    <property type="match status" value="6"/>
</dbReference>
<accession>A0A939TJ30</accession>
<feature type="domain" description="PKD" evidence="5">
    <location>
        <begin position="1267"/>
        <end position="1356"/>
    </location>
</feature>
<gene>
    <name evidence="6" type="ORF">J4H85_02120</name>
</gene>
<feature type="domain" description="PKD" evidence="5">
    <location>
        <begin position="800"/>
        <end position="892"/>
    </location>
</feature>
<dbReference type="Pfam" id="PF13385">
    <property type="entry name" value="Laminin_G_3"/>
    <property type="match status" value="1"/>
</dbReference>
<evidence type="ECO:0000259" key="5">
    <source>
        <dbReference type="PROSITE" id="PS50093"/>
    </source>
</evidence>
<evidence type="ECO:0000256" key="4">
    <source>
        <dbReference type="SAM" id="SignalP"/>
    </source>
</evidence>
<dbReference type="PANTHER" id="PTHR46182:SF2">
    <property type="entry name" value="FI19480P1"/>
    <property type="match status" value="1"/>
</dbReference>
<feature type="compositionally biased region" description="Polar residues" evidence="3">
    <location>
        <begin position="623"/>
        <end position="647"/>
    </location>
</feature>
<dbReference type="GO" id="GO:0016020">
    <property type="term" value="C:membrane"/>
    <property type="evidence" value="ECO:0007669"/>
    <property type="project" value="TreeGrafter"/>
</dbReference>
<dbReference type="InterPro" id="IPR000601">
    <property type="entry name" value="PKD_dom"/>
</dbReference>
<evidence type="ECO:0000256" key="3">
    <source>
        <dbReference type="SAM" id="MobiDB-lite"/>
    </source>
</evidence>
<dbReference type="Pfam" id="PF18911">
    <property type="entry name" value="PKD_4"/>
    <property type="match status" value="5"/>
</dbReference>
<feature type="region of interest" description="Disordered" evidence="3">
    <location>
        <begin position="461"/>
        <end position="482"/>
    </location>
</feature>
<organism evidence="6 7">
    <name type="scientific">Leucobacter tardus</name>
    <dbReference type="NCBI Taxonomy" id="501483"/>
    <lineage>
        <taxon>Bacteria</taxon>
        <taxon>Bacillati</taxon>
        <taxon>Actinomycetota</taxon>
        <taxon>Actinomycetes</taxon>
        <taxon>Micrococcales</taxon>
        <taxon>Microbacteriaceae</taxon>
        <taxon>Leucobacter</taxon>
    </lineage>
</organism>
<feature type="domain" description="PKD" evidence="5">
    <location>
        <begin position="975"/>
        <end position="1054"/>
    </location>
</feature>
<dbReference type="PANTHER" id="PTHR46182">
    <property type="entry name" value="FI19480P1"/>
    <property type="match status" value="1"/>
</dbReference>
<dbReference type="InterPro" id="IPR011047">
    <property type="entry name" value="Quinoprotein_ADH-like_sf"/>
</dbReference>
<feature type="domain" description="PKD" evidence="5">
    <location>
        <begin position="888"/>
        <end position="971"/>
    </location>
</feature>
<feature type="region of interest" description="Disordered" evidence="3">
    <location>
        <begin position="610"/>
        <end position="647"/>
    </location>
</feature>
<dbReference type="SMART" id="SM00560">
    <property type="entry name" value="LamGL"/>
    <property type="match status" value="1"/>
</dbReference>
<feature type="signal peptide" evidence="4">
    <location>
        <begin position="1"/>
        <end position="36"/>
    </location>
</feature>
<dbReference type="InterPro" id="IPR006558">
    <property type="entry name" value="LamG-like"/>
</dbReference>
<dbReference type="InterPro" id="IPR035986">
    <property type="entry name" value="PKD_dom_sf"/>
</dbReference>
<keyword evidence="7" id="KW-1185">Reference proteome</keyword>
<dbReference type="GO" id="GO:0031410">
    <property type="term" value="C:cytoplasmic vesicle"/>
    <property type="evidence" value="ECO:0007669"/>
    <property type="project" value="TreeGrafter"/>
</dbReference>
<dbReference type="SUPFAM" id="SSF50998">
    <property type="entry name" value="Quinoprotein alcohol dehydrogenase-like"/>
    <property type="match status" value="1"/>
</dbReference>
<dbReference type="GO" id="GO:0005975">
    <property type="term" value="P:carbohydrate metabolic process"/>
    <property type="evidence" value="ECO:0007669"/>
    <property type="project" value="UniProtKB-ARBA"/>
</dbReference>
<evidence type="ECO:0000256" key="2">
    <source>
        <dbReference type="ARBA" id="ARBA00023157"/>
    </source>
</evidence>
<dbReference type="InterPro" id="IPR001791">
    <property type="entry name" value="Laminin_G"/>
</dbReference>
<feature type="chain" id="PRO_5036907173" evidence="4">
    <location>
        <begin position="37"/>
        <end position="1650"/>
    </location>
</feature>
<feature type="domain" description="PKD" evidence="5">
    <location>
        <begin position="1358"/>
        <end position="1439"/>
    </location>
</feature>
<dbReference type="Gene3D" id="2.60.120.560">
    <property type="entry name" value="Exo-inulinase, domain 1"/>
    <property type="match status" value="1"/>
</dbReference>
<evidence type="ECO:0000313" key="6">
    <source>
        <dbReference type="EMBL" id="MBO2988796.1"/>
    </source>
</evidence>
<dbReference type="CDD" id="cd00146">
    <property type="entry name" value="PKD"/>
    <property type="match status" value="5"/>
</dbReference>
<reference evidence="6" key="1">
    <citation type="submission" date="2021-03" db="EMBL/GenBank/DDBJ databases">
        <title>Leucobacter chromiisoli sp. nov., isolated from chromium-containing soil of chemical plant.</title>
        <authorList>
            <person name="Xu Z."/>
        </authorList>
    </citation>
    <scope>NUCLEOTIDE SEQUENCE</scope>
    <source>
        <strain evidence="6">K 70/01</strain>
    </source>
</reference>